<evidence type="ECO:0000313" key="1">
    <source>
        <dbReference type="EMBL" id="SEF89886.1"/>
    </source>
</evidence>
<name>A0A1H5VS97_9FIRM</name>
<dbReference type="EMBL" id="FNUL01000012">
    <property type="protein sequence ID" value="SEF89886.1"/>
    <property type="molecule type" value="Genomic_DNA"/>
</dbReference>
<dbReference type="Proteomes" id="UP000236726">
    <property type="component" value="Unassembled WGS sequence"/>
</dbReference>
<accession>A0A1H5VS97</accession>
<keyword evidence="2" id="KW-1185">Reference proteome</keyword>
<reference evidence="1 2" key="1">
    <citation type="submission" date="2016-10" db="EMBL/GenBank/DDBJ databases">
        <authorList>
            <person name="de Groot N.N."/>
        </authorList>
    </citation>
    <scope>NUCLEOTIDE SEQUENCE [LARGE SCALE GENOMIC DNA]</scope>
    <source>
        <strain evidence="1 2">D15d</strain>
    </source>
</reference>
<sequence length="47" mass="5597">MFDKYLFLSICEKYDIEFSQTADSPILREGEVIHPITCNDIIKLHFY</sequence>
<gene>
    <name evidence="1" type="ORF">SAMN05216537_11253</name>
</gene>
<evidence type="ECO:0000313" key="2">
    <source>
        <dbReference type="Proteomes" id="UP000236726"/>
    </source>
</evidence>
<organism evidence="1 2">
    <name type="scientific">Lachnospira multipara</name>
    <dbReference type="NCBI Taxonomy" id="28051"/>
    <lineage>
        <taxon>Bacteria</taxon>
        <taxon>Bacillati</taxon>
        <taxon>Bacillota</taxon>
        <taxon>Clostridia</taxon>
        <taxon>Lachnospirales</taxon>
        <taxon>Lachnospiraceae</taxon>
        <taxon>Lachnospira</taxon>
    </lineage>
</organism>
<proteinExistence type="predicted"/>
<dbReference type="AlphaFoldDB" id="A0A1H5VS97"/>
<protein>
    <submittedName>
        <fullName evidence="1">Uncharacterized protein</fullName>
    </submittedName>
</protein>